<dbReference type="EMBL" id="MT438909">
    <property type="protein sequence ID" value="QOL01156.1"/>
    <property type="molecule type" value="mRNA"/>
</dbReference>
<feature type="signal peptide" evidence="1">
    <location>
        <begin position="1"/>
        <end position="22"/>
    </location>
</feature>
<sequence>MANLKAILILAFIATSATQSSADIGGFFHSLGDTFSSAGNTIKNGAQATFQVVKNGTVEAANVTGEAFKNAGDAVVDGAKTAYNKTATFAQQHFDGTRREINTLEGVLQNSTSDLKQTAINFKESAMRELRPVTDQVEEAAERLSNTTVRVVSDGVSGVFSFGNDTWHALTDDSAALGPASAAPYGQVNVDATNAHSILAALARNASDRGFPALAESIVVALSQGRGRAVSDAVGAAVGAEADTNATQVLQGLAQAFATAMLAAGNITVQNAARINSTAIAEVFIAGLQDAVANCTAATKTSLPPDTQAWFQLYADKCCGTVTDTLSRMSVIMQQVPDRAASDAWFGTLGASYEFGRTPVINLARCLAADKNTVSAEAA</sequence>
<protein>
    <submittedName>
        <fullName evidence="2">Putative extracellular protein CSOL_079</fullName>
    </submittedName>
</protein>
<reference evidence="2" key="1">
    <citation type="journal article" date="2020" name="Microb. Ecol.">
        <title>The Under-explored Extracellular Proteome of Aero-Terrestrial Microalgae Provides Clues on Different Mechanisms of Desiccation Tolerance in Non-Model Organisms.</title>
        <authorList>
            <person name="Gonzalez-Hourcade M."/>
            <person name="Del Campo E.M."/>
            <person name="Casano L.M."/>
        </authorList>
    </citation>
    <scope>NUCLEOTIDE SEQUENCE</scope>
    <source>
        <strain evidence="2">SAG 216-12</strain>
    </source>
</reference>
<organism evidence="2">
    <name type="scientific">Pseudococcomyxa simplex</name>
    <dbReference type="NCBI Taxonomy" id="464287"/>
    <lineage>
        <taxon>Eukaryota</taxon>
        <taxon>Viridiplantae</taxon>
        <taxon>Chlorophyta</taxon>
        <taxon>core chlorophytes</taxon>
        <taxon>Trebouxiophyceae</taxon>
        <taxon>Chlorellales</taxon>
        <taxon>Oocystaceae</taxon>
        <taxon>Pseudococcomyxa</taxon>
    </lineage>
</organism>
<keyword evidence="1" id="KW-0732">Signal</keyword>
<proteinExistence type="evidence at transcript level"/>
<name>A0A7L9QEC1_9CHLO</name>
<dbReference type="AlphaFoldDB" id="A0A7L9QEC1"/>
<evidence type="ECO:0000256" key="1">
    <source>
        <dbReference type="SAM" id="SignalP"/>
    </source>
</evidence>
<evidence type="ECO:0000313" key="2">
    <source>
        <dbReference type="EMBL" id="QOL01156.1"/>
    </source>
</evidence>
<accession>A0A7L9QEC1</accession>
<feature type="chain" id="PRO_5029654644" evidence="1">
    <location>
        <begin position="23"/>
        <end position="379"/>
    </location>
</feature>